<comment type="cofactor">
    <cofactor evidence="1">
        <name>Zn(2+)</name>
        <dbReference type="ChEBI" id="CHEBI:29105"/>
    </cofactor>
</comment>
<keyword evidence="5 7" id="KW-1133">Transmembrane helix</keyword>
<organism evidence="9 10">
    <name type="scientific">Metabacillus niabensis</name>
    <dbReference type="NCBI Taxonomy" id="324854"/>
    <lineage>
        <taxon>Bacteria</taxon>
        <taxon>Bacillati</taxon>
        <taxon>Bacillota</taxon>
        <taxon>Bacilli</taxon>
        <taxon>Bacillales</taxon>
        <taxon>Bacillaceae</taxon>
        <taxon>Metabacillus</taxon>
    </lineage>
</organism>
<gene>
    <name evidence="9" type="ORF">J2S02_003170</name>
</gene>
<evidence type="ECO:0000313" key="10">
    <source>
        <dbReference type="Proteomes" id="UP001232245"/>
    </source>
</evidence>
<dbReference type="Proteomes" id="UP001232245">
    <property type="component" value="Unassembled WGS sequence"/>
</dbReference>
<name>A0ABT9Z3J2_9BACI</name>
<keyword evidence="10" id="KW-1185">Reference proteome</keyword>
<feature type="domain" description="Peptidase M50" evidence="8">
    <location>
        <begin position="36"/>
        <end position="243"/>
    </location>
</feature>
<comment type="similarity">
    <text evidence="3">Belongs to the peptidase M50B family.</text>
</comment>
<feature type="transmembrane region" description="Helical" evidence="7">
    <location>
        <begin position="138"/>
        <end position="157"/>
    </location>
</feature>
<dbReference type="InterPro" id="IPR008915">
    <property type="entry name" value="Peptidase_M50"/>
</dbReference>
<evidence type="ECO:0000313" key="9">
    <source>
        <dbReference type="EMBL" id="MDQ0226825.1"/>
    </source>
</evidence>
<comment type="subcellular location">
    <subcellularLocation>
        <location evidence="2">Membrane</location>
        <topology evidence="2">Multi-pass membrane protein</topology>
    </subcellularLocation>
</comment>
<evidence type="ECO:0000256" key="7">
    <source>
        <dbReference type="SAM" id="Phobius"/>
    </source>
</evidence>
<feature type="transmembrane region" description="Helical" evidence="7">
    <location>
        <begin position="7"/>
        <end position="27"/>
    </location>
</feature>
<keyword evidence="6 7" id="KW-0472">Membrane</keyword>
<evidence type="ECO:0000256" key="2">
    <source>
        <dbReference type="ARBA" id="ARBA00004141"/>
    </source>
</evidence>
<feature type="transmembrane region" description="Helical" evidence="7">
    <location>
        <begin position="111"/>
        <end position="132"/>
    </location>
</feature>
<keyword evidence="4 7" id="KW-0812">Transmembrane</keyword>
<comment type="caution">
    <text evidence="9">The sequence shown here is derived from an EMBL/GenBank/DDBJ whole genome shotgun (WGS) entry which is preliminary data.</text>
</comment>
<dbReference type="EMBL" id="JAUSTZ010000006">
    <property type="protein sequence ID" value="MDQ0226825.1"/>
    <property type="molecule type" value="Genomic_DNA"/>
</dbReference>
<evidence type="ECO:0000259" key="8">
    <source>
        <dbReference type="Pfam" id="PF02163"/>
    </source>
</evidence>
<reference evidence="9 10" key="1">
    <citation type="submission" date="2023-07" db="EMBL/GenBank/DDBJ databases">
        <title>Genomic Encyclopedia of Type Strains, Phase IV (KMG-IV): sequencing the most valuable type-strain genomes for metagenomic binning, comparative biology and taxonomic classification.</title>
        <authorList>
            <person name="Goeker M."/>
        </authorList>
    </citation>
    <scope>NUCLEOTIDE SEQUENCE [LARGE SCALE GENOMIC DNA]</scope>
    <source>
        <strain evidence="9 10">DSM 17723</strain>
    </source>
</reference>
<accession>A0ABT9Z3J2</accession>
<evidence type="ECO:0000256" key="1">
    <source>
        <dbReference type="ARBA" id="ARBA00001947"/>
    </source>
</evidence>
<protein>
    <recommendedName>
        <fullName evidence="8">Peptidase M50 domain-containing protein</fullName>
    </recommendedName>
</protein>
<sequence>MRTITKPLGLTAIIAIVIGLFNFTNIATEANLIGLFFILLLLTLFIHELGHALFAISAGYRFNYLTIGPITFEHTDRFRIKRNDNWFLFGGVASCAPKSSDLTSIAKQHKLFVVGGPIFSIVAAIISLLVGISSDIDMFTYFGIFNFVIFFATILPYQQGALKSDGRVLLELSKGGKETEELLTILLLIKEMNSPIHPSNWSEDLIERAKALKPTVENVTVGYILFYYTLLKEGYENASAIIEPYKQLPVTKQNKFALQFINHIRQIDLVLKGEHDEARIDAFHQLFSPIEPLSYKRSEAILAKIKGDEQQATRKLSEVLKEINKGKKQFGFYCAEEQLTHVLMNKIG</sequence>
<dbReference type="RefSeq" id="WP_174880572.1">
    <property type="nucleotide sequence ID" value="NZ_CADEPK010000212.1"/>
</dbReference>
<dbReference type="CDD" id="cd05709">
    <property type="entry name" value="S2P-M50"/>
    <property type="match status" value="1"/>
</dbReference>
<evidence type="ECO:0000256" key="5">
    <source>
        <dbReference type="ARBA" id="ARBA00022989"/>
    </source>
</evidence>
<feature type="transmembrane region" description="Helical" evidence="7">
    <location>
        <begin position="33"/>
        <end position="56"/>
    </location>
</feature>
<proteinExistence type="inferred from homology"/>
<dbReference type="Pfam" id="PF02163">
    <property type="entry name" value="Peptidase_M50"/>
    <property type="match status" value="1"/>
</dbReference>
<evidence type="ECO:0000256" key="6">
    <source>
        <dbReference type="ARBA" id="ARBA00023136"/>
    </source>
</evidence>
<evidence type="ECO:0000256" key="3">
    <source>
        <dbReference type="ARBA" id="ARBA00007931"/>
    </source>
</evidence>
<evidence type="ECO:0000256" key="4">
    <source>
        <dbReference type="ARBA" id="ARBA00022692"/>
    </source>
</evidence>